<dbReference type="EMBL" id="ML996697">
    <property type="protein sequence ID" value="KAF2399469.1"/>
    <property type="molecule type" value="Genomic_DNA"/>
</dbReference>
<dbReference type="SUPFAM" id="SSF82199">
    <property type="entry name" value="SET domain"/>
    <property type="match status" value="1"/>
</dbReference>
<dbReference type="GO" id="GO:0005634">
    <property type="term" value="C:nucleus"/>
    <property type="evidence" value="ECO:0007669"/>
    <property type="project" value="TreeGrafter"/>
</dbReference>
<dbReference type="OrthoDB" id="438641at2759"/>
<accession>A0A6G1HUG7</accession>
<dbReference type="GO" id="GO:0008270">
    <property type="term" value="F:zinc ion binding"/>
    <property type="evidence" value="ECO:0007669"/>
    <property type="project" value="UniProtKB-KW"/>
</dbReference>
<sequence length="532" mass="58017">MDTESLAAHERLLADVDDHPYSIPARLALARGYAALGYPDLAAGEAYMALLLTDEATDESGEYHDEVLEAAAVDGGGDTPESVSAWIAETISLDVYALLTTSLLACSNLKSVHKYTALGLAAHPSDPTLTSLAETIHTRAAAHLRRRGLDPEKYTAADYPDRGLVRRELYPWNAHEPDRFSPPSLALMNAQMTAVAPALEVRAVRLPVLAAGGTGEVTQLGVFARRDLAPGEEVFSELSLLTAALPLADALCDACSKRFPPLEEADDVVQCDECEVVFCSPGCRDAAWEAYHSAVCGADVDSVAKDAPREDAPDALYSLLLLRALAMAQARDMHPLELPEVRFIWGDFSLEGARCADEDAEAFAGRPRTLSFSFHLNVLLPLHILTKMDVNVFTTSRRFAPWVTNTLYAKFRGTASARQAPSGVPEVAAVHPLWCLANHACDPNVAWEWEGGMKLWVRREMVGWRRGEERRAPREAGIKEGEEVMSHYCDVFLPVKERREWAAGALGGMCLCDRCVWEAEGEEKSEGGVNGE</sequence>
<keyword evidence="6" id="KW-1185">Reference proteome</keyword>
<dbReference type="PANTHER" id="PTHR12197">
    <property type="entry name" value="HISTONE-LYSINE N-METHYLTRANSFERASE SMYD"/>
    <property type="match status" value="1"/>
</dbReference>
<dbReference type="InterPro" id="IPR050869">
    <property type="entry name" value="H3K4_H4K5_MeTrfase"/>
</dbReference>
<evidence type="ECO:0000256" key="2">
    <source>
        <dbReference type="ARBA" id="ARBA00022771"/>
    </source>
</evidence>
<organism evidence="5 6">
    <name type="scientific">Trichodelitschia bisporula</name>
    <dbReference type="NCBI Taxonomy" id="703511"/>
    <lineage>
        <taxon>Eukaryota</taxon>
        <taxon>Fungi</taxon>
        <taxon>Dikarya</taxon>
        <taxon>Ascomycota</taxon>
        <taxon>Pezizomycotina</taxon>
        <taxon>Dothideomycetes</taxon>
        <taxon>Dothideomycetes incertae sedis</taxon>
        <taxon>Phaeotrichales</taxon>
        <taxon>Phaeotrichaceae</taxon>
        <taxon>Trichodelitschia</taxon>
    </lineage>
</organism>
<evidence type="ECO:0000256" key="1">
    <source>
        <dbReference type="ARBA" id="ARBA00022723"/>
    </source>
</evidence>
<protein>
    <recommendedName>
        <fullName evidence="4">SET domain-containing protein</fullName>
    </recommendedName>
</protein>
<evidence type="ECO:0000313" key="5">
    <source>
        <dbReference type="EMBL" id="KAF2399469.1"/>
    </source>
</evidence>
<keyword evidence="3" id="KW-0862">Zinc</keyword>
<dbReference type="Gene3D" id="2.170.270.10">
    <property type="entry name" value="SET domain"/>
    <property type="match status" value="1"/>
</dbReference>
<dbReference type="PROSITE" id="PS50280">
    <property type="entry name" value="SET"/>
    <property type="match status" value="1"/>
</dbReference>
<dbReference type="PANTHER" id="PTHR12197:SF273">
    <property type="entry name" value="MYND-TYPE ZINC FINGER PROTEIN SAMB"/>
    <property type="match status" value="1"/>
</dbReference>
<gene>
    <name evidence="5" type="ORF">EJ06DRAFT_531008</name>
</gene>
<dbReference type="AlphaFoldDB" id="A0A6G1HUG7"/>
<evidence type="ECO:0000259" key="4">
    <source>
        <dbReference type="PROSITE" id="PS50280"/>
    </source>
</evidence>
<dbReference type="Proteomes" id="UP000799640">
    <property type="component" value="Unassembled WGS sequence"/>
</dbReference>
<feature type="domain" description="SET" evidence="4">
    <location>
        <begin position="197"/>
        <end position="489"/>
    </location>
</feature>
<reference evidence="5" key="1">
    <citation type="journal article" date="2020" name="Stud. Mycol.">
        <title>101 Dothideomycetes genomes: a test case for predicting lifestyles and emergence of pathogens.</title>
        <authorList>
            <person name="Haridas S."/>
            <person name="Albert R."/>
            <person name="Binder M."/>
            <person name="Bloem J."/>
            <person name="Labutti K."/>
            <person name="Salamov A."/>
            <person name="Andreopoulos B."/>
            <person name="Baker S."/>
            <person name="Barry K."/>
            <person name="Bills G."/>
            <person name="Bluhm B."/>
            <person name="Cannon C."/>
            <person name="Castanera R."/>
            <person name="Culley D."/>
            <person name="Daum C."/>
            <person name="Ezra D."/>
            <person name="Gonzalez J."/>
            <person name="Henrissat B."/>
            <person name="Kuo A."/>
            <person name="Liang C."/>
            <person name="Lipzen A."/>
            <person name="Lutzoni F."/>
            <person name="Magnuson J."/>
            <person name="Mondo S."/>
            <person name="Nolan M."/>
            <person name="Ohm R."/>
            <person name="Pangilinan J."/>
            <person name="Park H.-J."/>
            <person name="Ramirez L."/>
            <person name="Alfaro M."/>
            <person name="Sun H."/>
            <person name="Tritt A."/>
            <person name="Yoshinaga Y."/>
            <person name="Zwiers L.-H."/>
            <person name="Turgeon B."/>
            <person name="Goodwin S."/>
            <person name="Spatafora J."/>
            <person name="Crous P."/>
            <person name="Grigoriev I."/>
        </authorList>
    </citation>
    <scope>NUCLEOTIDE SEQUENCE</scope>
    <source>
        <strain evidence="5">CBS 262.69</strain>
    </source>
</reference>
<dbReference type="InterPro" id="IPR002893">
    <property type="entry name" value="Znf_MYND"/>
</dbReference>
<keyword evidence="2" id="KW-0863">Zinc-finger</keyword>
<dbReference type="Pfam" id="PF01753">
    <property type="entry name" value="zf-MYND"/>
    <property type="match status" value="1"/>
</dbReference>
<evidence type="ECO:0000256" key="3">
    <source>
        <dbReference type="ARBA" id="ARBA00022833"/>
    </source>
</evidence>
<dbReference type="InterPro" id="IPR001214">
    <property type="entry name" value="SET_dom"/>
</dbReference>
<name>A0A6G1HUG7_9PEZI</name>
<evidence type="ECO:0000313" key="6">
    <source>
        <dbReference type="Proteomes" id="UP000799640"/>
    </source>
</evidence>
<proteinExistence type="predicted"/>
<dbReference type="InterPro" id="IPR046341">
    <property type="entry name" value="SET_dom_sf"/>
</dbReference>
<keyword evidence="1" id="KW-0479">Metal-binding</keyword>